<dbReference type="InterPro" id="IPR037152">
    <property type="entry name" value="L-asparaginase_N_sf"/>
</dbReference>
<dbReference type="PROSITE" id="PS51732">
    <property type="entry name" value="ASN_GLN_ASE_3"/>
    <property type="match status" value="1"/>
</dbReference>
<evidence type="ECO:0000259" key="5">
    <source>
        <dbReference type="Pfam" id="PF00710"/>
    </source>
</evidence>
<feature type="compositionally biased region" description="Basic and acidic residues" evidence="4">
    <location>
        <begin position="24"/>
        <end position="36"/>
    </location>
</feature>
<evidence type="ECO:0000256" key="4">
    <source>
        <dbReference type="SAM" id="MobiDB-lite"/>
    </source>
</evidence>
<name>A0A848DP19_9PSEU</name>
<accession>A0A848DP19</accession>
<dbReference type="PIRSF" id="PIRSF500176">
    <property type="entry name" value="L_ASNase"/>
    <property type="match status" value="1"/>
</dbReference>
<feature type="compositionally biased region" description="Low complexity" evidence="4">
    <location>
        <begin position="1"/>
        <end position="10"/>
    </location>
</feature>
<comment type="similarity">
    <text evidence="1">Belongs to the asparaginase 1 family.</text>
</comment>
<proteinExistence type="inferred from homology"/>
<dbReference type="PIRSF" id="PIRSF001220">
    <property type="entry name" value="L-ASNase_gatD"/>
    <property type="match status" value="1"/>
</dbReference>
<dbReference type="PANTHER" id="PTHR11707">
    <property type="entry name" value="L-ASPARAGINASE"/>
    <property type="match status" value="1"/>
</dbReference>
<dbReference type="FunFam" id="3.40.50.1170:FF:000001">
    <property type="entry name" value="L-asparaginase 2"/>
    <property type="match status" value="1"/>
</dbReference>
<feature type="domain" description="Asparaginase/glutaminase C-terminal" evidence="6">
    <location>
        <begin position="261"/>
        <end position="369"/>
    </location>
</feature>
<dbReference type="InterPro" id="IPR004550">
    <property type="entry name" value="AsnASE_II"/>
</dbReference>
<dbReference type="EMBL" id="JAAXKZ010000119">
    <property type="protein sequence ID" value="NMH94580.1"/>
    <property type="molecule type" value="Genomic_DNA"/>
</dbReference>
<dbReference type="PRINTS" id="PR00139">
    <property type="entry name" value="ASNGLNASE"/>
</dbReference>
<dbReference type="InterPro" id="IPR006034">
    <property type="entry name" value="Asparaginase/glutaminase-like"/>
</dbReference>
<evidence type="ECO:0000256" key="3">
    <source>
        <dbReference type="PIRSR" id="PIRSR001220-1"/>
    </source>
</evidence>
<organism evidence="7 8">
    <name type="scientific">Pseudonocardia bannensis</name>
    <dbReference type="NCBI Taxonomy" id="630973"/>
    <lineage>
        <taxon>Bacteria</taxon>
        <taxon>Bacillati</taxon>
        <taxon>Actinomycetota</taxon>
        <taxon>Actinomycetes</taxon>
        <taxon>Pseudonocardiales</taxon>
        <taxon>Pseudonocardiaceae</taxon>
        <taxon>Pseudonocardia</taxon>
    </lineage>
</organism>
<dbReference type="SMART" id="SM00870">
    <property type="entry name" value="Asparaginase"/>
    <property type="match status" value="1"/>
</dbReference>
<dbReference type="GO" id="GO:0004067">
    <property type="term" value="F:asparaginase activity"/>
    <property type="evidence" value="ECO:0007669"/>
    <property type="project" value="UniProtKB-UniRule"/>
</dbReference>
<feature type="active site" description="O-isoaspartyl threonine intermediate" evidence="3">
    <location>
        <position position="57"/>
    </location>
</feature>
<dbReference type="GO" id="GO:0006528">
    <property type="term" value="P:asparagine metabolic process"/>
    <property type="evidence" value="ECO:0007669"/>
    <property type="project" value="InterPro"/>
</dbReference>
<sequence length="372" mass="39071">MGVRAGLPSGRGRGRAPPRPGPRRGLDHHAGRDRRPLPRAGRVVTPPRIALIATGGTIDSVGTSRLDLAWYTENRERLGDGELLTSIPELREVAEVEQVPFRRVPSYALTSGDWLDLARTVQGLLDGRFDGVVITHGTNTLEETAFFLQLTVRSDKPVVLAGAMRPASALGADGPLNLLRGVQVAAAPQARGNGVLVVLNDTIHAARDVTKTSTFRVHTFASPDTGPLGVADADGRVVLRHRPAEAGKAEFDVAGLTELPRVDVVVSYVGADGALIDAAVAAGARGIVSAGTGAGRPTAAEDEALDRAVAAGVVVCQSSRVGSGRVVRSPGLTRRGLVAADDLQPWKAKVLLALGLTRTDDPDRLQELFDQV</sequence>
<reference evidence="7 8" key="1">
    <citation type="submission" date="2020-04" db="EMBL/GenBank/DDBJ databases">
        <authorList>
            <person name="Klaysubun C."/>
            <person name="Duangmal K."/>
            <person name="Lipun K."/>
        </authorList>
    </citation>
    <scope>NUCLEOTIDE SEQUENCE [LARGE SCALE GENOMIC DNA]</scope>
    <source>
        <strain evidence="7 8">DSM 45300</strain>
    </source>
</reference>
<feature type="region of interest" description="Disordered" evidence="4">
    <location>
        <begin position="1"/>
        <end position="40"/>
    </location>
</feature>
<dbReference type="PANTHER" id="PTHR11707:SF28">
    <property type="entry name" value="60 KDA LYSOPHOSPHOLIPASE"/>
    <property type="match status" value="1"/>
</dbReference>
<dbReference type="InterPro" id="IPR027473">
    <property type="entry name" value="L-asparaginase_C"/>
</dbReference>
<dbReference type="SUPFAM" id="SSF53774">
    <property type="entry name" value="Glutaminase/Asparaginase"/>
    <property type="match status" value="1"/>
</dbReference>
<keyword evidence="8" id="KW-1185">Reference proteome</keyword>
<gene>
    <name evidence="7" type="ORF">HF519_24005</name>
</gene>
<evidence type="ECO:0000313" key="8">
    <source>
        <dbReference type="Proteomes" id="UP000586918"/>
    </source>
</evidence>
<protein>
    <submittedName>
        <fullName evidence="7">Asparaginase</fullName>
    </submittedName>
</protein>
<comment type="caution">
    <text evidence="7">The sequence shown here is derived from an EMBL/GenBank/DDBJ whole genome shotgun (WGS) entry which is preliminary data.</text>
</comment>
<evidence type="ECO:0000256" key="2">
    <source>
        <dbReference type="ARBA" id="ARBA00022801"/>
    </source>
</evidence>
<dbReference type="Pfam" id="PF00710">
    <property type="entry name" value="Asparaginase"/>
    <property type="match status" value="1"/>
</dbReference>
<dbReference type="InterPro" id="IPR040919">
    <property type="entry name" value="Asparaginase_C"/>
</dbReference>
<evidence type="ECO:0000256" key="1">
    <source>
        <dbReference type="ARBA" id="ARBA00010518"/>
    </source>
</evidence>
<dbReference type="InterPro" id="IPR027474">
    <property type="entry name" value="L-asparaginase_N"/>
</dbReference>
<dbReference type="CDD" id="cd08964">
    <property type="entry name" value="L-asparaginase_II"/>
    <property type="match status" value="1"/>
</dbReference>
<keyword evidence="2" id="KW-0378">Hydrolase</keyword>
<feature type="domain" description="L-asparaginase N-terminal" evidence="5">
    <location>
        <begin position="48"/>
        <end position="241"/>
    </location>
</feature>
<dbReference type="Proteomes" id="UP000586918">
    <property type="component" value="Unassembled WGS sequence"/>
</dbReference>
<dbReference type="Pfam" id="PF17763">
    <property type="entry name" value="Asparaginase_C"/>
    <property type="match status" value="1"/>
</dbReference>
<evidence type="ECO:0000259" key="6">
    <source>
        <dbReference type="Pfam" id="PF17763"/>
    </source>
</evidence>
<dbReference type="Gene3D" id="3.40.50.1170">
    <property type="entry name" value="L-asparaginase, N-terminal domain"/>
    <property type="match status" value="1"/>
</dbReference>
<dbReference type="Gene3D" id="3.40.50.40">
    <property type="match status" value="1"/>
</dbReference>
<evidence type="ECO:0000313" key="7">
    <source>
        <dbReference type="EMBL" id="NMH94580.1"/>
    </source>
</evidence>
<dbReference type="AlphaFoldDB" id="A0A848DP19"/>
<dbReference type="InterPro" id="IPR036152">
    <property type="entry name" value="Asp/glu_Ase-like_sf"/>
</dbReference>